<sequence>MKQQKKRKIPMRKCVVSGEMFPKKDLVRIVRTPEGKVEIDPSGRQNGRGAYITLDPELAYKAKEKRIFNRLFDIAIEDTFYDELYKYLDHQKARKELL</sequence>
<name>A0ABS0LMD8_9LACT</name>
<comment type="caution">
    <text evidence="2">The sequence shown here is derived from an EMBL/GenBank/DDBJ whole genome shotgun (WGS) entry which is preliminary data.</text>
</comment>
<dbReference type="CDD" id="cd00279">
    <property type="entry name" value="YlxR"/>
    <property type="match status" value="1"/>
</dbReference>
<organism evidence="2 3">
    <name type="scientific">Facklamia lactis</name>
    <dbReference type="NCBI Taxonomy" id="2749967"/>
    <lineage>
        <taxon>Bacteria</taxon>
        <taxon>Bacillati</taxon>
        <taxon>Bacillota</taxon>
        <taxon>Bacilli</taxon>
        <taxon>Lactobacillales</taxon>
        <taxon>Aerococcaceae</taxon>
        <taxon>Facklamia</taxon>
    </lineage>
</organism>
<dbReference type="Pfam" id="PF04296">
    <property type="entry name" value="YlxR"/>
    <property type="match status" value="1"/>
</dbReference>
<evidence type="ECO:0000313" key="3">
    <source>
        <dbReference type="Proteomes" id="UP000721415"/>
    </source>
</evidence>
<dbReference type="RefSeq" id="WP_197113252.1">
    <property type="nucleotide sequence ID" value="NZ_JACBXQ010000001.1"/>
</dbReference>
<dbReference type="EMBL" id="JACBXQ010000001">
    <property type="protein sequence ID" value="MBG9985298.1"/>
    <property type="molecule type" value="Genomic_DNA"/>
</dbReference>
<feature type="domain" description="YlxR" evidence="1">
    <location>
        <begin position="12"/>
        <end position="85"/>
    </location>
</feature>
<dbReference type="InterPro" id="IPR035931">
    <property type="entry name" value="YlxR-like_sf"/>
</dbReference>
<evidence type="ECO:0000313" key="2">
    <source>
        <dbReference type="EMBL" id="MBG9985298.1"/>
    </source>
</evidence>
<proteinExistence type="predicted"/>
<evidence type="ECO:0000259" key="1">
    <source>
        <dbReference type="Pfam" id="PF04296"/>
    </source>
</evidence>
<dbReference type="PANTHER" id="PTHR34215">
    <property type="entry name" value="BLL0784 PROTEIN"/>
    <property type="match status" value="1"/>
</dbReference>
<dbReference type="SUPFAM" id="SSF64376">
    <property type="entry name" value="YlxR-like"/>
    <property type="match status" value="1"/>
</dbReference>
<dbReference type="NCBIfam" id="NF047356">
    <property type="entry name" value="RNA_bind_RnpM"/>
    <property type="match status" value="1"/>
</dbReference>
<protein>
    <submittedName>
        <fullName evidence="2">YlxR family protein</fullName>
    </submittedName>
</protein>
<accession>A0ABS0LMD8</accession>
<dbReference type="InterPro" id="IPR037465">
    <property type="entry name" value="YlxR"/>
</dbReference>
<gene>
    <name evidence="2" type="ORF">HZY91_00150</name>
</gene>
<dbReference type="InterPro" id="IPR007393">
    <property type="entry name" value="YlxR_dom"/>
</dbReference>
<reference evidence="2 3" key="1">
    <citation type="submission" date="2020-07" db="EMBL/GenBank/DDBJ databases">
        <title>Facklamia lactis sp. nov., isolated from raw milk.</title>
        <authorList>
            <person name="Doll E.V."/>
            <person name="Huptas C."/>
            <person name="Staib L."/>
            <person name="Wenning M."/>
            <person name="Scherer S."/>
        </authorList>
    </citation>
    <scope>NUCLEOTIDE SEQUENCE [LARGE SCALE GENOMIC DNA]</scope>
    <source>
        <strain evidence="2 3">DSM 111018</strain>
    </source>
</reference>
<dbReference type="PANTHER" id="PTHR34215:SF1">
    <property type="entry name" value="YLXR DOMAIN-CONTAINING PROTEIN"/>
    <property type="match status" value="1"/>
</dbReference>
<dbReference type="Proteomes" id="UP000721415">
    <property type="component" value="Unassembled WGS sequence"/>
</dbReference>
<dbReference type="Gene3D" id="3.30.1230.10">
    <property type="entry name" value="YlxR-like"/>
    <property type="match status" value="1"/>
</dbReference>
<keyword evidence="3" id="KW-1185">Reference proteome</keyword>